<dbReference type="InterPro" id="IPR001650">
    <property type="entry name" value="Helicase_C-like"/>
</dbReference>
<feature type="domain" description="Helicase ATP-binding" evidence="8">
    <location>
        <begin position="32"/>
        <end position="209"/>
    </location>
</feature>
<dbReference type="PANTHER" id="PTHR47959">
    <property type="entry name" value="ATP-DEPENDENT RNA HELICASE RHLE-RELATED"/>
    <property type="match status" value="1"/>
</dbReference>
<organism evidence="11 12">
    <name type="scientific">Wohlfahrtiimonas larvae</name>
    <dbReference type="NCBI Taxonomy" id="1157986"/>
    <lineage>
        <taxon>Bacteria</taxon>
        <taxon>Pseudomonadati</taxon>
        <taxon>Pseudomonadota</taxon>
        <taxon>Gammaproteobacteria</taxon>
        <taxon>Cardiobacteriales</taxon>
        <taxon>Ignatzschineriaceae</taxon>
        <taxon>Wohlfahrtiimonas</taxon>
    </lineage>
</organism>
<evidence type="ECO:0000259" key="10">
    <source>
        <dbReference type="PROSITE" id="PS51195"/>
    </source>
</evidence>
<dbReference type="PROSITE" id="PS51192">
    <property type="entry name" value="HELICASE_ATP_BIND_1"/>
    <property type="match status" value="1"/>
</dbReference>
<dbReference type="Gene3D" id="3.40.50.300">
    <property type="entry name" value="P-loop containing nucleotide triphosphate hydrolases"/>
    <property type="match status" value="2"/>
</dbReference>
<dbReference type="SUPFAM" id="SSF52540">
    <property type="entry name" value="P-loop containing nucleoside triphosphate hydrolases"/>
    <property type="match status" value="1"/>
</dbReference>
<evidence type="ECO:0000259" key="8">
    <source>
        <dbReference type="PROSITE" id="PS51192"/>
    </source>
</evidence>
<dbReference type="InterPro" id="IPR000629">
    <property type="entry name" value="RNA-helicase_DEAD-box_CS"/>
</dbReference>
<comment type="caution">
    <text evidence="11">The sequence shown here is derived from an EMBL/GenBank/DDBJ whole genome shotgun (WGS) entry which is preliminary data.</text>
</comment>
<dbReference type="InterPro" id="IPR014014">
    <property type="entry name" value="RNA_helicase_DEAD_Q_motif"/>
</dbReference>
<evidence type="ECO:0000259" key="9">
    <source>
        <dbReference type="PROSITE" id="PS51194"/>
    </source>
</evidence>
<evidence type="ECO:0000256" key="6">
    <source>
        <dbReference type="PROSITE-ProRule" id="PRU00552"/>
    </source>
</evidence>
<dbReference type="SMART" id="SM00490">
    <property type="entry name" value="HELICc"/>
    <property type="match status" value="1"/>
</dbReference>
<dbReference type="GO" id="GO:0004386">
    <property type="term" value="F:helicase activity"/>
    <property type="evidence" value="ECO:0007669"/>
    <property type="project" value="UniProtKB-KW"/>
</dbReference>
<sequence length="382" mass="42805">MSFNDLGLCKELLTALNDVGYTEPTPIQREAIPVVLKGRDVMACAQTGTGKTASFTLPILQKLHQRSLKQETKKRPIRALILSPTRELAAQIGENVVAYSKHLKLRSLTVFGGVSINPQMMKLRGGVDVLIATPGRLLDLEQKNAVDLSNVEYLVLDEADRMLDMGFIHDIKRILAKLPKRRQNLLFSATFSKEIKKLAEGLLFKPEMIEIESYKPTPDQITQHIHMVDKSRKRELLAHLITENNWSQVLVFCRTKHGTNRLTEHLNKKGIVTLAIHGNKSQGARTRALSEFKAGNIRVLLATDIVARGLDIAELPYVVNYDLPDQAEDYVHRIGRTGRADAKGEAISLCGAEELELLKDIEKLLGKTIQRMNIKGFEPTEH</sequence>
<dbReference type="Proteomes" id="UP001500631">
    <property type="component" value="Unassembled WGS sequence"/>
</dbReference>
<keyword evidence="4 7" id="KW-0067">ATP-binding</keyword>
<evidence type="ECO:0000313" key="12">
    <source>
        <dbReference type="Proteomes" id="UP001500631"/>
    </source>
</evidence>
<proteinExistence type="inferred from homology"/>
<dbReference type="SMART" id="SM00487">
    <property type="entry name" value="DEXDc"/>
    <property type="match status" value="1"/>
</dbReference>
<dbReference type="Pfam" id="PF00270">
    <property type="entry name" value="DEAD"/>
    <property type="match status" value="1"/>
</dbReference>
<dbReference type="InterPro" id="IPR014001">
    <property type="entry name" value="Helicase_ATP-bd"/>
</dbReference>
<reference evidence="12" key="1">
    <citation type="journal article" date="2019" name="Int. J. Syst. Evol. Microbiol.">
        <title>The Global Catalogue of Microorganisms (GCM) 10K type strain sequencing project: providing services to taxonomists for standard genome sequencing and annotation.</title>
        <authorList>
            <consortium name="The Broad Institute Genomics Platform"/>
            <consortium name="The Broad Institute Genome Sequencing Center for Infectious Disease"/>
            <person name="Wu L."/>
            <person name="Ma J."/>
        </authorList>
    </citation>
    <scope>NUCLEOTIDE SEQUENCE [LARGE SCALE GENOMIC DNA]</scope>
    <source>
        <strain evidence="12">JCM 18424</strain>
    </source>
</reference>
<name>A0ABP9MLR2_9GAMM</name>
<keyword evidence="1 7" id="KW-0547">Nucleotide-binding</keyword>
<keyword evidence="3 7" id="KW-0347">Helicase</keyword>
<evidence type="ECO:0000256" key="1">
    <source>
        <dbReference type="ARBA" id="ARBA00022741"/>
    </source>
</evidence>
<dbReference type="PANTHER" id="PTHR47959:SF13">
    <property type="entry name" value="ATP-DEPENDENT RNA HELICASE RHLE"/>
    <property type="match status" value="1"/>
</dbReference>
<feature type="short sequence motif" description="Q motif" evidence="6">
    <location>
        <begin position="1"/>
        <end position="29"/>
    </location>
</feature>
<evidence type="ECO:0000256" key="7">
    <source>
        <dbReference type="RuleBase" id="RU000492"/>
    </source>
</evidence>
<gene>
    <name evidence="11" type="primary">rhlE</name>
    <name evidence="11" type="ORF">GCM10023338_10940</name>
</gene>
<feature type="domain" description="DEAD-box RNA helicase Q" evidence="10">
    <location>
        <begin position="1"/>
        <end position="29"/>
    </location>
</feature>
<evidence type="ECO:0000313" key="11">
    <source>
        <dbReference type="EMBL" id="GAA5098442.1"/>
    </source>
</evidence>
<dbReference type="CDD" id="cd18787">
    <property type="entry name" value="SF2_C_DEAD"/>
    <property type="match status" value="1"/>
</dbReference>
<dbReference type="InterPro" id="IPR011545">
    <property type="entry name" value="DEAD/DEAH_box_helicase_dom"/>
</dbReference>
<evidence type="ECO:0000256" key="5">
    <source>
        <dbReference type="ARBA" id="ARBA00038437"/>
    </source>
</evidence>
<evidence type="ECO:0000256" key="4">
    <source>
        <dbReference type="ARBA" id="ARBA00022840"/>
    </source>
</evidence>
<comment type="similarity">
    <text evidence="5 7">Belongs to the DEAD box helicase family.</text>
</comment>
<dbReference type="InterPro" id="IPR050079">
    <property type="entry name" value="DEAD_box_RNA_helicase"/>
</dbReference>
<dbReference type="InterPro" id="IPR044742">
    <property type="entry name" value="DEAD/DEAH_RhlB"/>
</dbReference>
<keyword evidence="12" id="KW-1185">Reference proteome</keyword>
<dbReference type="PROSITE" id="PS51195">
    <property type="entry name" value="Q_MOTIF"/>
    <property type="match status" value="1"/>
</dbReference>
<evidence type="ECO:0000256" key="2">
    <source>
        <dbReference type="ARBA" id="ARBA00022801"/>
    </source>
</evidence>
<dbReference type="InterPro" id="IPR027417">
    <property type="entry name" value="P-loop_NTPase"/>
</dbReference>
<dbReference type="Pfam" id="PF00271">
    <property type="entry name" value="Helicase_C"/>
    <property type="match status" value="1"/>
</dbReference>
<dbReference type="CDD" id="cd00268">
    <property type="entry name" value="DEADc"/>
    <property type="match status" value="1"/>
</dbReference>
<keyword evidence="2 7" id="KW-0378">Hydrolase</keyword>
<evidence type="ECO:0000256" key="3">
    <source>
        <dbReference type="ARBA" id="ARBA00022806"/>
    </source>
</evidence>
<dbReference type="PROSITE" id="PS51194">
    <property type="entry name" value="HELICASE_CTER"/>
    <property type="match status" value="1"/>
</dbReference>
<feature type="domain" description="Helicase C-terminal" evidence="9">
    <location>
        <begin position="220"/>
        <end position="380"/>
    </location>
</feature>
<protein>
    <submittedName>
        <fullName evidence="11">ATP-dependent RNA helicase RhlE</fullName>
    </submittedName>
</protein>
<dbReference type="PROSITE" id="PS00039">
    <property type="entry name" value="DEAD_ATP_HELICASE"/>
    <property type="match status" value="1"/>
</dbReference>
<accession>A0ABP9MLR2</accession>
<dbReference type="EMBL" id="BAABKE010000003">
    <property type="protein sequence ID" value="GAA5098442.1"/>
    <property type="molecule type" value="Genomic_DNA"/>
</dbReference>